<protein>
    <submittedName>
        <fullName evidence="2">Uncharacterized protein</fullName>
    </submittedName>
</protein>
<evidence type="ECO:0000313" key="2">
    <source>
        <dbReference type="EMBL" id="SEB36054.1"/>
    </source>
</evidence>
<gene>
    <name evidence="2" type="ORF">SAMN04490220_0356</name>
</gene>
<reference evidence="3" key="1">
    <citation type="submission" date="2016-10" db="EMBL/GenBank/DDBJ databases">
        <authorList>
            <person name="Varghese N."/>
        </authorList>
    </citation>
    <scope>NUCLEOTIDE SEQUENCE [LARGE SCALE GENOMIC DNA]</scope>
    <source>
        <strain evidence="3">DSM 44719</strain>
    </source>
</reference>
<sequence length="86" mass="8527">MSAASSLEVEDLRWGWALAGFAVGCGLVLVLTPIYLVLAAAGLGLAGLAVFHFAGHRVAGARLASLGLGVLIPACAVAAVQGINSL</sequence>
<feature type="transmembrane region" description="Helical" evidence="1">
    <location>
        <begin position="20"/>
        <end position="51"/>
    </location>
</feature>
<accession>A0A1H4IPM7</accession>
<dbReference type="EMBL" id="FNTL01000002">
    <property type="protein sequence ID" value="SEB36054.1"/>
    <property type="molecule type" value="Genomic_DNA"/>
</dbReference>
<evidence type="ECO:0000256" key="1">
    <source>
        <dbReference type="SAM" id="Phobius"/>
    </source>
</evidence>
<feature type="transmembrane region" description="Helical" evidence="1">
    <location>
        <begin position="63"/>
        <end position="83"/>
    </location>
</feature>
<proteinExistence type="predicted"/>
<dbReference type="RefSeq" id="WP_073357894.1">
    <property type="nucleotide sequence ID" value="NZ_FNTL01000002.1"/>
</dbReference>
<keyword evidence="1" id="KW-0472">Membrane</keyword>
<keyword evidence="1" id="KW-0812">Transmembrane</keyword>
<evidence type="ECO:0000313" key="3">
    <source>
        <dbReference type="Proteomes" id="UP000183407"/>
    </source>
</evidence>
<dbReference type="OrthoDB" id="4481265at2"/>
<dbReference type="AlphaFoldDB" id="A0A1H4IPM7"/>
<keyword evidence="1" id="KW-1133">Transmembrane helix</keyword>
<organism evidence="2 3">
    <name type="scientific">Rhodococcus jostii</name>
    <dbReference type="NCBI Taxonomy" id="132919"/>
    <lineage>
        <taxon>Bacteria</taxon>
        <taxon>Bacillati</taxon>
        <taxon>Actinomycetota</taxon>
        <taxon>Actinomycetes</taxon>
        <taxon>Mycobacteriales</taxon>
        <taxon>Nocardiaceae</taxon>
        <taxon>Rhodococcus</taxon>
    </lineage>
</organism>
<name>A0A1H4IPM7_RHOJO</name>
<dbReference type="Proteomes" id="UP000183407">
    <property type="component" value="Unassembled WGS sequence"/>
</dbReference>